<dbReference type="OrthoDB" id="4068068at2759"/>
<dbReference type="KEGG" id="tbl:TBLA_0C02330"/>
<dbReference type="GO" id="GO:0031503">
    <property type="term" value="P:protein-containing complex localization"/>
    <property type="evidence" value="ECO:0007669"/>
    <property type="project" value="EnsemblFungi"/>
</dbReference>
<dbReference type="HOGENOM" id="CLU_957155_0_0_1"/>
<dbReference type="EMBL" id="HE806318">
    <property type="protein sequence ID" value="CCH60044.1"/>
    <property type="molecule type" value="Genomic_DNA"/>
</dbReference>
<keyword evidence="1" id="KW-0812">Transmembrane</keyword>
<dbReference type="FunCoup" id="I2H0Z2">
    <property type="interactions" value="23"/>
</dbReference>
<dbReference type="OMA" id="GTEMLYN"/>
<name>I2H0Z2_HENB6</name>
<dbReference type="Proteomes" id="UP000002866">
    <property type="component" value="Chromosome 3"/>
</dbReference>
<evidence type="ECO:0000313" key="3">
    <source>
        <dbReference type="Proteomes" id="UP000002866"/>
    </source>
</evidence>
<gene>
    <name evidence="2" type="primary">TBLA0C02330</name>
    <name evidence="2" type="ORF">TBLA_0C02330</name>
</gene>
<evidence type="ECO:0008006" key="4">
    <source>
        <dbReference type="Google" id="ProtNLM"/>
    </source>
</evidence>
<feature type="transmembrane region" description="Helical" evidence="1">
    <location>
        <begin position="142"/>
        <end position="160"/>
    </location>
</feature>
<sequence>MTTNRTVIQNADNKKRILNLRKKNFQQKLVNHLSVLGYTAIAIQYLKFGCRIWTLFLRAATQSALLSPFPSEAQIRRVTTARRNANQAASASLPGFSGLSDEIRTQIPGGESSYDLTNGISEDIEAEMEREAKSLKKKARSIIFFATLVTNLIFIFYDLLYPKNFMNLVKGHTLDEKDLTDIPSPFYTANDLVQGERRGGFFLQLIGDRLPRNNFNGNIGIILYDYAILICQFGLFILTCVNYGDVEAEKLSDQLDIDTIEEMEDNKHYKNSNGYDGNVLAAQLDPSKAIIDVLRDVSEHSTGTTYENSTMV</sequence>
<keyword evidence="3" id="KW-1185">Reference proteome</keyword>
<keyword evidence="1" id="KW-1133">Transmembrane helix</keyword>
<evidence type="ECO:0000313" key="2">
    <source>
        <dbReference type="EMBL" id="CCH60044.1"/>
    </source>
</evidence>
<protein>
    <recommendedName>
        <fullName evidence="4">DUF1746 domain-containing protein</fullName>
    </recommendedName>
</protein>
<dbReference type="GO" id="GO:0140624">
    <property type="term" value="P:EGAD pathway"/>
    <property type="evidence" value="ECO:0007669"/>
    <property type="project" value="EnsemblFungi"/>
</dbReference>
<evidence type="ECO:0000256" key="1">
    <source>
        <dbReference type="SAM" id="Phobius"/>
    </source>
</evidence>
<dbReference type="AlphaFoldDB" id="I2H0Z2"/>
<dbReference type="GeneID" id="14495024"/>
<feature type="transmembrane region" description="Helical" evidence="1">
    <location>
        <begin position="221"/>
        <end position="241"/>
    </location>
</feature>
<dbReference type="eggNOG" id="ENOG502S4TY">
    <property type="taxonomic scope" value="Eukaryota"/>
</dbReference>
<organism evidence="2 3">
    <name type="scientific">Henningerozyma blattae (strain ATCC 34711 / CBS 6284 / DSM 70876 / NBRC 10599 / NRRL Y-10934 / UCD 77-7)</name>
    <name type="common">Yeast</name>
    <name type="synonym">Tetrapisispora blattae</name>
    <dbReference type="NCBI Taxonomy" id="1071380"/>
    <lineage>
        <taxon>Eukaryota</taxon>
        <taxon>Fungi</taxon>
        <taxon>Dikarya</taxon>
        <taxon>Ascomycota</taxon>
        <taxon>Saccharomycotina</taxon>
        <taxon>Saccharomycetes</taxon>
        <taxon>Saccharomycetales</taxon>
        <taxon>Saccharomycetaceae</taxon>
        <taxon>Henningerozyma</taxon>
    </lineage>
</organism>
<dbReference type="InParanoid" id="I2H0Z2"/>
<dbReference type="GO" id="GO:0005802">
    <property type="term" value="C:trans-Golgi network"/>
    <property type="evidence" value="ECO:0007669"/>
    <property type="project" value="EnsemblFungi"/>
</dbReference>
<dbReference type="GO" id="GO:0044695">
    <property type="term" value="C:Dsc E3 ubiquitin ligase complex"/>
    <property type="evidence" value="ECO:0007669"/>
    <property type="project" value="EnsemblFungi"/>
</dbReference>
<reference evidence="2 3" key="1">
    <citation type="journal article" date="2011" name="Proc. Natl. Acad. Sci. U.S.A.">
        <title>Evolutionary erosion of yeast sex chromosomes by mating-type switching accidents.</title>
        <authorList>
            <person name="Gordon J.L."/>
            <person name="Armisen D."/>
            <person name="Proux-Wera E."/>
            <person name="Oheigeartaigh S.S."/>
            <person name="Byrne K.P."/>
            <person name="Wolfe K.H."/>
        </authorList>
    </citation>
    <scope>NUCLEOTIDE SEQUENCE [LARGE SCALE GENOMIC DNA]</scope>
    <source>
        <strain evidence="3">ATCC 34711 / CBS 6284 / DSM 70876 / NBRC 10599 / NRRL Y-10934 / UCD 77-7</strain>
    </source>
</reference>
<proteinExistence type="predicted"/>
<keyword evidence="1" id="KW-0472">Membrane</keyword>
<accession>I2H0Z2</accession>
<dbReference type="RefSeq" id="XP_004179563.1">
    <property type="nucleotide sequence ID" value="XM_004179515.1"/>
</dbReference>
<dbReference type="GO" id="GO:0005768">
    <property type="term" value="C:endosome"/>
    <property type="evidence" value="ECO:0007669"/>
    <property type="project" value="EnsemblFungi"/>
</dbReference>